<dbReference type="EMBL" id="CACSIK010000001">
    <property type="protein sequence ID" value="CAA0087072.1"/>
    <property type="molecule type" value="Genomic_DNA"/>
</dbReference>
<dbReference type="AlphaFoldDB" id="A0A5S9NAS6"/>
<evidence type="ECO:0000313" key="3">
    <source>
        <dbReference type="EMBL" id="CAA0114020.1"/>
    </source>
</evidence>
<dbReference type="SUPFAM" id="SSF141371">
    <property type="entry name" value="PilZ domain-like"/>
    <property type="match status" value="1"/>
</dbReference>
<name>A0A5S9NAS6_9GAMM</name>
<dbReference type="OrthoDB" id="8906365at2"/>
<feature type="domain" description="PilZ" evidence="1">
    <location>
        <begin position="2"/>
        <end position="96"/>
    </location>
</feature>
<protein>
    <recommendedName>
        <fullName evidence="1">PilZ domain-containing protein</fullName>
    </recommendedName>
</protein>
<dbReference type="Proteomes" id="UP000439591">
    <property type="component" value="Unassembled WGS sequence"/>
</dbReference>
<gene>
    <name evidence="2" type="ORF">IHBHHGIJ_01205</name>
    <name evidence="3" type="ORF">KFEGEMFD_02945</name>
</gene>
<evidence type="ECO:0000313" key="2">
    <source>
        <dbReference type="EMBL" id="CAA0087072.1"/>
    </source>
</evidence>
<organism evidence="2 4">
    <name type="scientific">Zhongshania aliphaticivorans</name>
    <dbReference type="NCBI Taxonomy" id="1470434"/>
    <lineage>
        <taxon>Bacteria</taxon>
        <taxon>Pseudomonadati</taxon>
        <taxon>Pseudomonadota</taxon>
        <taxon>Gammaproteobacteria</taxon>
        <taxon>Cellvibrionales</taxon>
        <taxon>Spongiibacteraceae</taxon>
        <taxon>Zhongshania</taxon>
    </lineage>
</organism>
<accession>A0A5S9NAS6</accession>
<dbReference type="Pfam" id="PF07238">
    <property type="entry name" value="PilZ"/>
    <property type="match status" value="1"/>
</dbReference>
<dbReference type="RefSeq" id="WP_159267822.1">
    <property type="nucleotide sequence ID" value="NZ_CACSIK010000001.1"/>
</dbReference>
<evidence type="ECO:0000313" key="5">
    <source>
        <dbReference type="Proteomes" id="UP000439591"/>
    </source>
</evidence>
<dbReference type="EMBL" id="CACSIM010000005">
    <property type="protein sequence ID" value="CAA0114020.1"/>
    <property type="molecule type" value="Genomic_DNA"/>
</dbReference>
<sequence length="138" mass="15831">MRNDIRHPSSIPIALKVGHHDGTRRGFLRNVSAAGLSFDVARRITRGTKIVFYVPSLSSQPVGRGRVVWSRPLRASYRLGVEFESVKDAYRTRMVEQICQIEDYRQKVLASEGRELGSEEAAFEWIDAHAEEFHRRFS</sequence>
<evidence type="ECO:0000259" key="1">
    <source>
        <dbReference type="Pfam" id="PF07238"/>
    </source>
</evidence>
<proteinExistence type="predicted"/>
<dbReference type="Proteomes" id="UP000435877">
    <property type="component" value="Unassembled WGS sequence"/>
</dbReference>
<dbReference type="GO" id="GO:0035438">
    <property type="term" value="F:cyclic-di-GMP binding"/>
    <property type="evidence" value="ECO:0007669"/>
    <property type="project" value="InterPro"/>
</dbReference>
<dbReference type="Gene3D" id="2.40.10.220">
    <property type="entry name" value="predicted glycosyltransferase like domains"/>
    <property type="match status" value="1"/>
</dbReference>
<evidence type="ECO:0000313" key="4">
    <source>
        <dbReference type="Proteomes" id="UP000435877"/>
    </source>
</evidence>
<keyword evidence="4" id="KW-1185">Reference proteome</keyword>
<reference evidence="4 5" key="1">
    <citation type="submission" date="2019-11" db="EMBL/GenBank/DDBJ databases">
        <authorList>
            <person name="Holert J."/>
        </authorList>
    </citation>
    <scope>NUCLEOTIDE SEQUENCE [LARGE SCALE GENOMIC DNA]</scope>
    <source>
        <strain evidence="3">BC3_2A</strain>
        <strain evidence="2">SB11_1A</strain>
    </source>
</reference>
<dbReference type="InterPro" id="IPR009875">
    <property type="entry name" value="PilZ_domain"/>
</dbReference>